<dbReference type="GO" id="GO:0015940">
    <property type="term" value="P:pantothenate biosynthetic process"/>
    <property type="evidence" value="ECO:0007669"/>
    <property type="project" value="UniProtKB-UniRule"/>
</dbReference>
<comment type="catalytic activity">
    <reaction evidence="7 8">
        <text>(R)-pantoate + beta-alanine + ATP = (R)-pantothenate + AMP + diphosphate + H(+)</text>
        <dbReference type="Rhea" id="RHEA:10912"/>
        <dbReference type="ChEBI" id="CHEBI:15378"/>
        <dbReference type="ChEBI" id="CHEBI:15980"/>
        <dbReference type="ChEBI" id="CHEBI:29032"/>
        <dbReference type="ChEBI" id="CHEBI:30616"/>
        <dbReference type="ChEBI" id="CHEBI:33019"/>
        <dbReference type="ChEBI" id="CHEBI:57966"/>
        <dbReference type="ChEBI" id="CHEBI:456215"/>
        <dbReference type="EC" id="6.3.2.1"/>
    </reaction>
</comment>
<dbReference type="STRING" id="1261.HMPREF3195_00738"/>
<protein>
    <recommendedName>
        <fullName evidence="8">Pantothenate synthetase</fullName>
        <shortName evidence="8">PS</shortName>
        <ecNumber evidence="8">6.3.2.1</ecNumber>
    </recommendedName>
    <alternativeName>
        <fullName evidence="8">Pantoate--beta-alanine ligase</fullName>
    </alternativeName>
    <alternativeName>
        <fullName evidence="8">Pantoate-activating enzyme</fullName>
    </alternativeName>
</protein>
<comment type="subcellular location">
    <subcellularLocation>
        <location evidence="8">Cytoplasm</location>
    </subcellularLocation>
</comment>
<evidence type="ECO:0000256" key="5">
    <source>
        <dbReference type="ARBA" id="ARBA00022741"/>
    </source>
</evidence>
<keyword evidence="6 8" id="KW-0067">ATP-binding</keyword>
<dbReference type="HAMAP" id="MF_00158">
    <property type="entry name" value="PanC"/>
    <property type="match status" value="1"/>
</dbReference>
<dbReference type="PANTHER" id="PTHR21299:SF1">
    <property type="entry name" value="PANTOATE--BETA-ALANINE LIGASE"/>
    <property type="match status" value="1"/>
</dbReference>
<evidence type="ECO:0000313" key="10">
    <source>
        <dbReference type="Proteomes" id="UP000070326"/>
    </source>
</evidence>
<accession>A0A135YVJ7</accession>
<evidence type="ECO:0000256" key="4">
    <source>
        <dbReference type="ARBA" id="ARBA00022655"/>
    </source>
</evidence>
<evidence type="ECO:0000256" key="7">
    <source>
        <dbReference type="ARBA" id="ARBA00048258"/>
    </source>
</evidence>
<organism evidence="9 10">
    <name type="scientific">Peptostreptococcus anaerobius</name>
    <dbReference type="NCBI Taxonomy" id="1261"/>
    <lineage>
        <taxon>Bacteria</taxon>
        <taxon>Bacillati</taxon>
        <taxon>Bacillota</taxon>
        <taxon>Clostridia</taxon>
        <taxon>Peptostreptococcales</taxon>
        <taxon>Peptostreptococcaceae</taxon>
        <taxon>Peptostreptococcus</taxon>
    </lineage>
</organism>
<feature type="binding site" evidence="8">
    <location>
        <position position="61"/>
    </location>
    <ligand>
        <name>beta-alanine</name>
        <dbReference type="ChEBI" id="CHEBI:57966"/>
    </ligand>
</feature>
<comment type="subunit">
    <text evidence="8">Homodimer.</text>
</comment>
<dbReference type="Gene3D" id="3.40.50.620">
    <property type="entry name" value="HUPs"/>
    <property type="match status" value="1"/>
</dbReference>
<evidence type="ECO:0000256" key="3">
    <source>
        <dbReference type="ARBA" id="ARBA00022598"/>
    </source>
</evidence>
<dbReference type="InterPro" id="IPR003721">
    <property type="entry name" value="Pantoate_ligase"/>
</dbReference>
<evidence type="ECO:0000313" key="9">
    <source>
        <dbReference type="EMBL" id="KXI13429.1"/>
    </source>
</evidence>
<reference evidence="9 10" key="1">
    <citation type="submission" date="2016-02" db="EMBL/GenBank/DDBJ databases">
        <authorList>
            <person name="Wen L."/>
            <person name="He K."/>
            <person name="Yang H."/>
        </authorList>
    </citation>
    <scope>NUCLEOTIDE SEQUENCE [LARGE SCALE GENOMIC DNA]</scope>
    <source>
        <strain evidence="9 10">MJR8628A</strain>
    </source>
</reference>
<dbReference type="AlphaFoldDB" id="A0A135YVJ7"/>
<feature type="binding site" evidence="8">
    <location>
        <position position="177"/>
    </location>
    <ligand>
        <name>ATP</name>
        <dbReference type="ChEBI" id="CHEBI:30616"/>
    </ligand>
</feature>
<dbReference type="GO" id="GO:0005829">
    <property type="term" value="C:cytosol"/>
    <property type="evidence" value="ECO:0007669"/>
    <property type="project" value="TreeGrafter"/>
</dbReference>
<feature type="binding site" evidence="8">
    <location>
        <begin position="148"/>
        <end position="151"/>
    </location>
    <ligand>
        <name>ATP</name>
        <dbReference type="ChEBI" id="CHEBI:30616"/>
    </ligand>
</feature>
<comment type="miscellaneous">
    <text evidence="8">The reaction proceeds by a bi uni uni bi ping pong mechanism.</text>
</comment>
<keyword evidence="5 8" id="KW-0547">Nucleotide-binding</keyword>
<dbReference type="PANTHER" id="PTHR21299">
    <property type="entry name" value="CYTIDYLATE KINASE/PANTOATE-BETA-ALANINE LIGASE"/>
    <property type="match status" value="1"/>
</dbReference>
<feature type="binding site" evidence="8">
    <location>
        <begin position="30"/>
        <end position="37"/>
    </location>
    <ligand>
        <name>ATP</name>
        <dbReference type="ChEBI" id="CHEBI:30616"/>
    </ligand>
</feature>
<dbReference type="SUPFAM" id="SSF52374">
    <property type="entry name" value="Nucleotidylyl transferase"/>
    <property type="match status" value="1"/>
</dbReference>
<feature type="binding site" evidence="8">
    <location>
        <position position="61"/>
    </location>
    <ligand>
        <name>(R)-pantoate</name>
        <dbReference type="ChEBI" id="CHEBI:15980"/>
    </ligand>
</feature>
<gene>
    <name evidence="8" type="primary">panC</name>
    <name evidence="9" type="ORF">HMPREF3195_00738</name>
</gene>
<dbReference type="EMBL" id="LSQZ01000023">
    <property type="protein sequence ID" value="KXI13429.1"/>
    <property type="molecule type" value="Genomic_DNA"/>
</dbReference>
<feature type="binding site" evidence="8">
    <location>
        <begin position="185"/>
        <end position="188"/>
    </location>
    <ligand>
        <name>ATP</name>
        <dbReference type="ChEBI" id="CHEBI:30616"/>
    </ligand>
</feature>
<dbReference type="Gene3D" id="3.30.1300.10">
    <property type="entry name" value="Pantoate-beta-alanine ligase, C-terminal domain"/>
    <property type="match status" value="1"/>
</dbReference>
<evidence type="ECO:0000256" key="1">
    <source>
        <dbReference type="ARBA" id="ARBA00004990"/>
    </source>
</evidence>
<dbReference type="Proteomes" id="UP000070326">
    <property type="component" value="Unassembled WGS sequence"/>
</dbReference>
<dbReference type="FunFam" id="3.30.1300.10:FF:000001">
    <property type="entry name" value="Pantothenate synthetase"/>
    <property type="match status" value="1"/>
</dbReference>
<feature type="binding site" evidence="8">
    <location>
        <position position="154"/>
    </location>
    <ligand>
        <name>(R)-pantoate</name>
        <dbReference type="ChEBI" id="CHEBI:15980"/>
    </ligand>
</feature>
<dbReference type="GO" id="GO:0005524">
    <property type="term" value="F:ATP binding"/>
    <property type="evidence" value="ECO:0007669"/>
    <property type="project" value="UniProtKB-KW"/>
</dbReference>
<comment type="function">
    <text evidence="8">Catalyzes the condensation of pantoate with beta-alanine in an ATP-dependent reaction via a pantoyl-adenylate intermediate.</text>
</comment>
<keyword evidence="3 8" id="KW-0436">Ligase</keyword>
<dbReference type="UniPathway" id="UPA00028">
    <property type="reaction ID" value="UER00005"/>
</dbReference>
<dbReference type="EC" id="6.3.2.1" evidence="8"/>
<evidence type="ECO:0000256" key="2">
    <source>
        <dbReference type="ARBA" id="ARBA00009256"/>
    </source>
</evidence>
<feature type="active site" description="Proton donor" evidence="8">
    <location>
        <position position="37"/>
    </location>
</feature>
<dbReference type="GO" id="GO:0004592">
    <property type="term" value="F:pantoate-beta-alanine ligase activity"/>
    <property type="evidence" value="ECO:0007669"/>
    <property type="project" value="UniProtKB-UniRule"/>
</dbReference>
<dbReference type="RefSeq" id="WP_061101736.1">
    <property type="nucleotide sequence ID" value="NZ_CP096607.1"/>
</dbReference>
<sequence length="282" mass="31674">MKIIKNIEEIRNTTKELRASGKSIGMVPTMGCLHEGHKSLIDKAVANNDIVVVSIFVNPTQFGPDEDYDKYPRDLKADASLCESAGVDYVFAPEAEQMYPDGYSTFVVPSEKMTDIMCGKSRPGHFRGVCTVLTKLFTIVGPTRAYFGEKDIQQLAIVKRMVKDFNLPLEIIGCPIVREEDGLAKSSRNMYLSPKEREAATILRKSLLYAKDMVECGEKSPEKIYNKVIEVIKSEELARVDYVELVDFDTFDRIDTLAETNLIAIAVYIGNTRLIDNIVINR</sequence>
<dbReference type="InterPro" id="IPR014729">
    <property type="entry name" value="Rossmann-like_a/b/a_fold"/>
</dbReference>
<dbReference type="NCBIfam" id="TIGR00018">
    <property type="entry name" value="panC"/>
    <property type="match status" value="1"/>
</dbReference>
<comment type="pathway">
    <text evidence="1 8">Cofactor biosynthesis; (R)-pantothenate biosynthesis; (R)-pantothenate from (R)-pantoate and beta-alanine: step 1/1.</text>
</comment>
<evidence type="ECO:0000256" key="6">
    <source>
        <dbReference type="ARBA" id="ARBA00022840"/>
    </source>
</evidence>
<proteinExistence type="inferred from homology"/>
<dbReference type="PATRIC" id="fig|1261.5.peg.744"/>
<dbReference type="CDD" id="cd00560">
    <property type="entry name" value="PanC"/>
    <property type="match status" value="1"/>
</dbReference>
<dbReference type="InterPro" id="IPR042176">
    <property type="entry name" value="Pantoate_ligase_C"/>
</dbReference>
<name>A0A135YVJ7_9FIRM</name>
<comment type="similarity">
    <text evidence="2 8">Belongs to the pantothenate synthetase family.</text>
</comment>
<keyword evidence="4 8" id="KW-0566">Pantothenate biosynthesis</keyword>
<dbReference type="Pfam" id="PF02569">
    <property type="entry name" value="Pantoate_ligase"/>
    <property type="match status" value="1"/>
</dbReference>
<dbReference type="eggNOG" id="COG0414">
    <property type="taxonomic scope" value="Bacteria"/>
</dbReference>
<comment type="caution">
    <text evidence="9">The sequence shown here is derived from an EMBL/GenBank/DDBJ whole genome shotgun (WGS) entry which is preliminary data.</text>
</comment>
<dbReference type="FunFam" id="3.40.50.620:FF:000013">
    <property type="entry name" value="Pantothenate synthetase"/>
    <property type="match status" value="1"/>
</dbReference>
<evidence type="ECO:0000256" key="8">
    <source>
        <dbReference type="HAMAP-Rule" id="MF_00158"/>
    </source>
</evidence>
<keyword evidence="8" id="KW-0963">Cytoplasm</keyword>